<feature type="domain" description="SRCR" evidence="18">
    <location>
        <begin position="410"/>
        <end position="510"/>
    </location>
</feature>
<feature type="disulfide bond" evidence="13">
    <location>
        <begin position="219"/>
        <end position="283"/>
    </location>
</feature>
<evidence type="ECO:0000259" key="18">
    <source>
        <dbReference type="PROSITE" id="PS50287"/>
    </source>
</evidence>
<comment type="subcellular location">
    <subcellularLocation>
        <location evidence="2">Secreted</location>
    </subcellularLocation>
</comment>
<evidence type="ECO:0000259" key="17">
    <source>
        <dbReference type="PROSITE" id="PS50240"/>
    </source>
</evidence>
<keyword evidence="8 13" id="KW-1015">Disulfide bond</keyword>
<dbReference type="AlphaFoldDB" id="A0A444UKW8"/>
<organism evidence="19 20">
    <name type="scientific">Acipenser ruthenus</name>
    <name type="common">Sterlet sturgeon</name>
    <dbReference type="NCBI Taxonomy" id="7906"/>
    <lineage>
        <taxon>Eukaryota</taxon>
        <taxon>Metazoa</taxon>
        <taxon>Chordata</taxon>
        <taxon>Craniata</taxon>
        <taxon>Vertebrata</taxon>
        <taxon>Euteleostomi</taxon>
        <taxon>Actinopterygii</taxon>
        <taxon>Chondrostei</taxon>
        <taxon>Acipenseriformes</taxon>
        <taxon>Acipenseridae</taxon>
        <taxon>Acipenser</taxon>
    </lineage>
</organism>
<feature type="domain" description="Kringle" evidence="16">
    <location>
        <begin position="124"/>
        <end position="191"/>
    </location>
</feature>
<dbReference type="InterPro" id="IPR013806">
    <property type="entry name" value="Kringle-like"/>
</dbReference>
<dbReference type="SUPFAM" id="SSF56487">
    <property type="entry name" value="SRCR-like"/>
    <property type="match status" value="4"/>
</dbReference>
<dbReference type="PROSITE" id="PS00021">
    <property type="entry name" value="KRINGLE_1"/>
    <property type="match status" value="1"/>
</dbReference>
<dbReference type="InterPro" id="IPR033116">
    <property type="entry name" value="TRYPSIN_SER"/>
</dbReference>
<evidence type="ECO:0000256" key="6">
    <source>
        <dbReference type="ARBA" id="ARBA00022729"/>
    </source>
</evidence>
<protein>
    <recommendedName>
        <fullName evidence="3">Neurotrypsin</fullName>
    </recommendedName>
    <alternativeName>
        <fullName evidence="11">Serine protease 12</fullName>
    </alternativeName>
</protein>
<evidence type="ECO:0000256" key="15">
    <source>
        <dbReference type="SAM" id="MobiDB-lite"/>
    </source>
</evidence>
<dbReference type="InterPro" id="IPR001314">
    <property type="entry name" value="Peptidase_S1A"/>
</dbReference>
<dbReference type="Gene3D" id="2.40.20.10">
    <property type="entry name" value="Plasminogen Kringle 4"/>
    <property type="match status" value="1"/>
</dbReference>
<evidence type="ECO:0000256" key="7">
    <source>
        <dbReference type="ARBA" id="ARBA00022737"/>
    </source>
</evidence>
<feature type="disulfide bond" evidence="13">
    <location>
        <begin position="372"/>
        <end position="382"/>
    </location>
</feature>
<feature type="disulfide bond" evidence="13">
    <location>
        <begin position="479"/>
        <end position="489"/>
    </location>
</feature>
<proteinExistence type="inferred from homology"/>
<dbReference type="PROSITE" id="PS00134">
    <property type="entry name" value="TRYPSIN_HIS"/>
    <property type="match status" value="1"/>
</dbReference>
<accession>A0A444UKW8</accession>
<dbReference type="Proteomes" id="UP000289886">
    <property type="component" value="Unassembled WGS sequence"/>
</dbReference>
<dbReference type="Pfam" id="PF00051">
    <property type="entry name" value="Kringle"/>
    <property type="match status" value="1"/>
</dbReference>
<keyword evidence="4" id="KW-0964">Secreted</keyword>
<feature type="disulfide bond" evidence="13">
    <location>
        <begin position="232"/>
        <end position="293"/>
    </location>
</feature>
<evidence type="ECO:0000259" key="16">
    <source>
        <dbReference type="PROSITE" id="PS50070"/>
    </source>
</evidence>
<keyword evidence="9" id="KW-0325">Glycoprotein</keyword>
<dbReference type="InterPro" id="IPR018114">
    <property type="entry name" value="TRYPSIN_HIS"/>
</dbReference>
<evidence type="ECO:0000256" key="12">
    <source>
        <dbReference type="PROSITE-ProRule" id="PRU00121"/>
    </source>
</evidence>
<evidence type="ECO:0000256" key="2">
    <source>
        <dbReference type="ARBA" id="ARBA00004613"/>
    </source>
</evidence>
<keyword evidence="14" id="KW-0378">Hydrolase</keyword>
<dbReference type="GO" id="GO:0005576">
    <property type="term" value="C:extracellular region"/>
    <property type="evidence" value="ECO:0007669"/>
    <property type="project" value="UniProtKB-SubCell"/>
</dbReference>
<dbReference type="PROSITE" id="PS00420">
    <property type="entry name" value="SRCR_1"/>
    <property type="match status" value="2"/>
</dbReference>
<comment type="function">
    <text evidence="1">Plays a role in neuronal plasticity and the proteolytic action may subserve structural reorganizations associated with learning and memory operations.</text>
</comment>
<comment type="caution">
    <text evidence="12">Lacks conserved residue(s) required for the propagation of feature annotation.</text>
</comment>
<evidence type="ECO:0000256" key="5">
    <source>
        <dbReference type="ARBA" id="ARBA00022572"/>
    </source>
</evidence>
<keyword evidence="5 12" id="KW-0420">Kringle</keyword>
<dbReference type="PRINTS" id="PR00018">
    <property type="entry name" value="KRINGLE"/>
</dbReference>
<dbReference type="PROSITE" id="PS00135">
    <property type="entry name" value="TRYPSIN_SER"/>
    <property type="match status" value="1"/>
</dbReference>
<keyword evidence="14" id="KW-0645">Protease</keyword>
<feature type="domain" description="SRCR" evidence="18">
    <location>
        <begin position="303"/>
        <end position="403"/>
    </location>
</feature>
<evidence type="ECO:0000256" key="11">
    <source>
        <dbReference type="ARBA" id="ARBA00030576"/>
    </source>
</evidence>
<dbReference type="PROSITE" id="PS50240">
    <property type="entry name" value="TRYPSIN_DOM"/>
    <property type="match status" value="1"/>
</dbReference>
<dbReference type="PRINTS" id="PR00722">
    <property type="entry name" value="CHYMOTRYPSIN"/>
</dbReference>
<dbReference type="FunFam" id="3.10.250.10:FF:000006">
    <property type="entry name" value="neurotrypsin isoform X2"/>
    <property type="match status" value="1"/>
</dbReference>
<dbReference type="EMBL" id="SCEB01214359">
    <property type="protein sequence ID" value="RXM35783.1"/>
    <property type="molecule type" value="Genomic_DNA"/>
</dbReference>
<feature type="disulfide bond" evidence="13">
    <location>
        <begin position="567"/>
        <end position="628"/>
    </location>
</feature>
<feature type="disulfide bond" evidence="13">
    <location>
        <begin position="328"/>
        <end position="392"/>
    </location>
</feature>
<dbReference type="GO" id="GO:0006508">
    <property type="term" value="P:proteolysis"/>
    <property type="evidence" value="ECO:0007669"/>
    <property type="project" value="UniProtKB-KW"/>
</dbReference>
<dbReference type="PROSITE" id="PS50287">
    <property type="entry name" value="SRCR_2"/>
    <property type="match status" value="4"/>
</dbReference>
<feature type="disulfide bond" evidence="13">
    <location>
        <begin position="554"/>
        <end position="618"/>
    </location>
</feature>
<dbReference type="FunFam" id="2.40.10.10:FF:000002">
    <property type="entry name" value="Transmembrane protease serine"/>
    <property type="match status" value="1"/>
</dbReference>
<reference evidence="19 20" key="1">
    <citation type="submission" date="2019-01" db="EMBL/GenBank/DDBJ databases">
        <title>Draft Genome and Complete Hox-Cluster Characterization of the Sterlet Sturgeon (Acipenser ruthenus).</title>
        <authorList>
            <person name="Wei Q."/>
        </authorList>
    </citation>
    <scope>NUCLEOTIDE SEQUENCE [LARGE SCALE GENOMIC DNA]</scope>
    <source>
        <strain evidence="19">WHYD16114868_AA</strain>
        <tissue evidence="19">Blood</tissue>
    </source>
</reference>
<dbReference type="CDD" id="cd00190">
    <property type="entry name" value="Tryp_SPc"/>
    <property type="match status" value="1"/>
</dbReference>
<evidence type="ECO:0000256" key="4">
    <source>
        <dbReference type="ARBA" id="ARBA00022525"/>
    </source>
</evidence>
<feature type="disulfide bond" evidence="13">
    <location>
        <begin position="263"/>
        <end position="273"/>
    </location>
</feature>
<keyword evidence="20" id="KW-1185">Reference proteome</keyword>
<feature type="disulfide bond" evidence="13">
    <location>
        <begin position="448"/>
        <end position="509"/>
    </location>
</feature>
<evidence type="ECO:0000256" key="13">
    <source>
        <dbReference type="PROSITE-ProRule" id="PRU00196"/>
    </source>
</evidence>
<dbReference type="InterPro" id="IPR036772">
    <property type="entry name" value="SRCR-like_dom_sf"/>
</dbReference>
<evidence type="ECO:0000256" key="3">
    <source>
        <dbReference type="ARBA" id="ARBA00017669"/>
    </source>
</evidence>
<dbReference type="SMART" id="SM00020">
    <property type="entry name" value="Tryp_SPc"/>
    <property type="match status" value="1"/>
</dbReference>
<dbReference type="InterPro" id="IPR001190">
    <property type="entry name" value="SRCR"/>
</dbReference>
<keyword evidence="7" id="KW-0677">Repeat</keyword>
<dbReference type="PRINTS" id="PR00258">
    <property type="entry name" value="SPERACTRCPTR"/>
</dbReference>
<dbReference type="PROSITE" id="PS50070">
    <property type="entry name" value="KRINGLE_2"/>
    <property type="match status" value="1"/>
</dbReference>
<keyword evidence="14" id="KW-0720">Serine protease</keyword>
<dbReference type="InterPro" id="IPR018056">
    <property type="entry name" value="Kringle_CS"/>
</dbReference>
<dbReference type="Pfam" id="PF00089">
    <property type="entry name" value="Trypsin"/>
    <property type="match status" value="2"/>
</dbReference>
<dbReference type="PANTHER" id="PTHR19331:SF22">
    <property type="entry name" value="DELETED IN MALIGNANT BRAIN TUMORS 1 PROTEIN"/>
    <property type="match status" value="1"/>
</dbReference>
<dbReference type="SUPFAM" id="SSF50494">
    <property type="entry name" value="Trypsin-like serine proteases"/>
    <property type="match status" value="1"/>
</dbReference>
<feature type="domain" description="SRCR" evidence="18">
    <location>
        <begin position="193"/>
        <end position="294"/>
    </location>
</feature>
<dbReference type="SMART" id="SM00202">
    <property type="entry name" value="SR"/>
    <property type="match status" value="4"/>
</dbReference>
<dbReference type="GO" id="GO:0004252">
    <property type="term" value="F:serine-type endopeptidase activity"/>
    <property type="evidence" value="ECO:0007669"/>
    <property type="project" value="InterPro"/>
</dbReference>
<gene>
    <name evidence="19" type="ORF">EOD39_0849</name>
</gene>
<dbReference type="GO" id="GO:0016020">
    <property type="term" value="C:membrane"/>
    <property type="evidence" value="ECO:0007669"/>
    <property type="project" value="InterPro"/>
</dbReference>
<dbReference type="SMART" id="SM00130">
    <property type="entry name" value="KR"/>
    <property type="match status" value="1"/>
</dbReference>
<dbReference type="InterPro" id="IPR038178">
    <property type="entry name" value="Kringle_sf"/>
</dbReference>
<evidence type="ECO:0000256" key="1">
    <source>
        <dbReference type="ARBA" id="ARBA00002744"/>
    </source>
</evidence>
<dbReference type="Pfam" id="PF00530">
    <property type="entry name" value="SRCR"/>
    <property type="match status" value="4"/>
</dbReference>
<evidence type="ECO:0000313" key="20">
    <source>
        <dbReference type="Proteomes" id="UP000289886"/>
    </source>
</evidence>
<feature type="compositionally biased region" description="Polar residues" evidence="15">
    <location>
        <begin position="517"/>
        <end position="526"/>
    </location>
</feature>
<dbReference type="SUPFAM" id="SSF57440">
    <property type="entry name" value="Kringle-like"/>
    <property type="match status" value="1"/>
</dbReference>
<dbReference type="FunFam" id="3.10.250.10:FF:000011">
    <property type="entry name" value="Scavenger receptor class A member 5"/>
    <property type="match status" value="1"/>
</dbReference>
<evidence type="ECO:0000256" key="14">
    <source>
        <dbReference type="RuleBase" id="RU363034"/>
    </source>
</evidence>
<feature type="domain" description="Peptidase S1" evidence="17">
    <location>
        <begin position="658"/>
        <end position="850"/>
    </location>
</feature>
<dbReference type="FunFam" id="3.10.250.10:FF:000005">
    <property type="entry name" value="Neurotrypsin isoform A"/>
    <property type="match status" value="2"/>
</dbReference>
<feature type="domain" description="SRCR" evidence="18">
    <location>
        <begin position="529"/>
        <end position="629"/>
    </location>
</feature>
<dbReference type="InterPro" id="IPR009003">
    <property type="entry name" value="Peptidase_S1_PA"/>
</dbReference>
<evidence type="ECO:0000256" key="9">
    <source>
        <dbReference type="ARBA" id="ARBA00023180"/>
    </source>
</evidence>
<dbReference type="InterPro" id="IPR001254">
    <property type="entry name" value="Trypsin_dom"/>
</dbReference>
<name>A0A444UKW8_ACIRT</name>
<comment type="similarity">
    <text evidence="10">Belongs to the peptidase S1 family. CLIP subfamily.</text>
</comment>
<keyword evidence="6" id="KW-0732">Signal</keyword>
<evidence type="ECO:0000256" key="10">
    <source>
        <dbReference type="ARBA" id="ARBA00024195"/>
    </source>
</evidence>
<feature type="region of interest" description="Disordered" evidence="15">
    <location>
        <begin position="513"/>
        <end position="534"/>
    </location>
</feature>
<feature type="disulfide bond" evidence="13">
    <location>
        <begin position="598"/>
        <end position="608"/>
    </location>
</feature>
<dbReference type="InterPro" id="IPR000001">
    <property type="entry name" value="Kringle"/>
</dbReference>
<dbReference type="PANTHER" id="PTHR19331">
    <property type="entry name" value="SCAVENGER RECEPTOR DOMAIN-CONTAINING"/>
    <property type="match status" value="1"/>
</dbReference>
<feature type="disulfide bond" evidence="13">
    <location>
        <begin position="435"/>
        <end position="499"/>
    </location>
</feature>
<dbReference type="Gene3D" id="2.40.10.10">
    <property type="entry name" value="Trypsin-like serine proteases"/>
    <property type="match status" value="2"/>
</dbReference>
<dbReference type="InterPro" id="IPR043504">
    <property type="entry name" value="Peptidase_S1_PA_chymotrypsin"/>
</dbReference>
<comment type="caution">
    <text evidence="19">The sequence shown here is derived from an EMBL/GenBank/DDBJ whole genome shotgun (WGS) entry which is preliminary data.</text>
</comment>
<evidence type="ECO:0000313" key="19">
    <source>
        <dbReference type="EMBL" id="RXM35783.1"/>
    </source>
</evidence>
<dbReference type="Gene3D" id="3.10.250.10">
    <property type="entry name" value="SRCR-like domain"/>
    <property type="match status" value="4"/>
</dbReference>
<feature type="disulfide bond" evidence="13">
    <location>
        <begin position="341"/>
        <end position="402"/>
    </location>
</feature>
<evidence type="ECO:0000256" key="8">
    <source>
        <dbReference type="ARBA" id="ARBA00023157"/>
    </source>
</evidence>
<sequence length="855" mass="93137">MATKGSGLQAKVSRMLSKEFGKPILKPNKPLALRNEASCLTEMSVMMACWKQSEFNHAACAQEVQAFQRCTALAQAERKARMGQESSGQGGRLHPKQANTLLKRHPNLYHPLSCTDGFTELGYYNGSVSETDSGAPCLPWTEFPDYLLQYPGRGLGSHNYCRNPDREANPWCFYRLSSGAVGWAYCDCNQGAVRLAGSSSSSQGGLVEVYLNGHWGAVCDSHWTERDASVICRQLGLGEIGTPLRHAHFGPSSGIFHFQRLGCHGDEDFLLKCKNRKFMTNDCNHGNEAGVVCVPPEGSGAPLRLVGGTEDFEGRVEVYHNGRWGTICDDQWDDTDAEVVCRQLGFSGTPKAWSWAQFGSGSGPILLDEVRCSGNELSLEECAHSGWGEHNCDHVEDAAVSCNPYSDGVVRLVDGDSPSEGRVEIYYNGAWGSVCDDSWTEVNAQVVCRQLRFRGRARVSAQGRYGAGSGLILLDEVQCKGGERSLLGCAHAAWGRHDCAHSEDVGVQCEGEGETNEIPQASSETGSPVRLVDGESQREGRVEVLLGGEWGSVCDDGWTDDHAAVVCKQLGYTGEAKARSMAYFGEGKGPIHLDDVRCSGQERSLSECEARRGGQHNCRHSEDAGVICQYSKKSAEGATDTAQACGLKPSAQGRSKRIIGGVKSLRGGWPWQASLRLKSHWSAARPLCGATLISTCWALTAAHCFKRFGSDPSRYALRLGDYHTLEKDEFEKELPVYSVLLHGKYRPESSSSYSRTLLQGWVPVLPGRVCRSRYGPRFSPRMLCAGSLSHSKRVDSCQGDSGGPLVCPGVGGRWVLTGITSWGHGCGRPDSPGVYTRVDKFLRWIEDSMRATQRG</sequence>